<keyword evidence="13" id="KW-1185">Reference proteome</keyword>
<keyword evidence="4" id="KW-0540">Nuclease</keyword>
<dbReference type="PANTHER" id="PTHR12439:SF11">
    <property type="entry name" value="URIDYLATE-SPECIFIC ENDORIBONUCLEASE"/>
    <property type="match status" value="1"/>
</dbReference>
<evidence type="ECO:0000313" key="13">
    <source>
        <dbReference type="Proteomes" id="UP001153678"/>
    </source>
</evidence>
<dbReference type="AlphaFoldDB" id="A0A9W4WYF9"/>
<dbReference type="Pfam" id="PF09412">
    <property type="entry name" value="XendoU"/>
    <property type="match status" value="1"/>
</dbReference>
<dbReference type="GO" id="GO:0004521">
    <property type="term" value="F:RNA endonuclease activity"/>
    <property type="evidence" value="ECO:0007669"/>
    <property type="project" value="InterPro"/>
</dbReference>
<evidence type="ECO:0000256" key="1">
    <source>
        <dbReference type="ARBA" id="ARBA00001936"/>
    </source>
</evidence>
<evidence type="ECO:0000256" key="4">
    <source>
        <dbReference type="ARBA" id="ARBA00022722"/>
    </source>
</evidence>
<dbReference type="InterPro" id="IPR037227">
    <property type="entry name" value="EndoU-like"/>
</dbReference>
<evidence type="ECO:0000256" key="8">
    <source>
        <dbReference type="ARBA" id="ARBA00022884"/>
    </source>
</evidence>
<dbReference type="SUPFAM" id="SSF142877">
    <property type="entry name" value="EndoU-like"/>
    <property type="match status" value="1"/>
</dbReference>
<keyword evidence="10" id="KW-0456">Lyase</keyword>
<accession>A0A9W4WYF9</accession>
<name>A0A9W4WYF9_9GLOM</name>
<keyword evidence="5" id="KW-0479">Metal-binding</keyword>
<dbReference type="Proteomes" id="UP001153678">
    <property type="component" value="Unassembled WGS sequence"/>
</dbReference>
<keyword evidence="8" id="KW-0694">RNA-binding</keyword>
<evidence type="ECO:0000256" key="6">
    <source>
        <dbReference type="ARBA" id="ARBA00022759"/>
    </source>
</evidence>
<evidence type="ECO:0000259" key="11">
    <source>
        <dbReference type="PROSITE" id="PS51959"/>
    </source>
</evidence>
<dbReference type="GO" id="GO:0016829">
    <property type="term" value="F:lyase activity"/>
    <property type="evidence" value="ECO:0007669"/>
    <property type="project" value="UniProtKB-KW"/>
</dbReference>
<dbReference type="GO" id="GO:0003723">
    <property type="term" value="F:RNA binding"/>
    <property type="evidence" value="ECO:0007669"/>
    <property type="project" value="UniProtKB-KW"/>
</dbReference>
<evidence type="ECO:0000256" key="2">
    <source>
        <dbReference type="ARBA" id="ARBA00010168"/>
    </source>
</evidence>
<evidence type="ECO:0000313" key="12">
    <source>
        <dbReference type="EMBL" id="CAI2172956.1"/>
    </source>
</evidence>
<comment type="caution">
    <text evidence="12">The sequence shown here is derived from an EMBL/GenBank/DDBJ whole genome shotgun (WGS) entry which is preliminary data.</text>
</comment>
<dbReference type="GO" id="GO:0016787">
    <property type="term" value="F:hydrolase activity"/>
    <property type="evidence" value="ECO:0007669"/>
    <property type="project" value="UniProtKB-KW"/>
</dbReference>
<dbReference type="InterPro" id="IPR039787">
    <property type="entry name" value="ENDOU"/>
</dbReference>
<evidence type="ECO:0000256" key="5">
    <source>
        <dbReference type="ARBA" id="ARBA00022723"/>
    </source>
</evidence>
<keyword evidence="7" id="KW-0378">Hydrolase</keyword>
<protein>
    <submittedName>
        <fullName evidence="12">17620_t:CDS:1</fullName>
    </submittedName>
</protein>
<keyword evidence="6" id="KW-0255">Endonuclease</keyword>
<evidence type="ECO:0000256" key="3">
    <source>
        <dbReference type="ARBA" id="ARBA00011245"/>
    </source>
</evidence>
<dbReference type="PROSITE" id="PS51959">
    <property type="entry name" value="ENDOU"/>
    <property type="match status" value="1"/>
</dbReference>
<dbReference type="OrthoDB" id="430326at2759"/>
<dbReference type="InterPro" id="IPR018998">
    <property type="entry name" value="EndoU_C"/>
</dbReference>
<gene>
    <name evidence="12" type="ORF">FWILDA_LOCUS5842</name>
</gene>
<comment type="subunit">
    <text evidence="3">Monomer.</text>
</comment>
<keyword evidence="9" id="KW-0464">Manganese</keyword>
<dbReference type="CDD" id="cd21159">
    <property type="entry name" value="XendoU"/>
    <property type="match status" value="1"/>
</dbReference>
<sequence length="292" mass="33827">MILDLSQPKTDKDHKDNQCFVELWKTHVKFAVQKLWNLDTNRLTPGVDYDLNLPVIRQKGDNTPEHLFKFVSNKPSKMPTFQLFYHLLDNYIPETGIPEEVDTHELSENQAFIKACLQTAPMIYTYNYLKAKGKFHGTEADFEKELDTLWFKLYRREGRGQDSSAFEHVFVGEIRNGEAKAFHNWITLYFYEKAGKIDYEGFVPSKNEKPDPTSHVIPIRFTFKGALKPFSTSFIGTAPEFELSMYTLLFYFGKQDTRVILDDINLNIKIYPFYEKGGDGSKLIGSAFPEIV</sequence>
<proteinExistence type="inferred from homology"/>
<evidence type="ECO:0000256" key="9">
    <source>
        <dbReference type="ARBA" id="ARBA00023211"/>
    </source>
</evidence>
<organism evidence="12 13">
    <name type="scientific">Funneliformis geosporum</name>
    <dbReference type="NCBI Taxonomy" id="1117311"/>
    <lineage>
        <taxon>Eukaryota</taxon>
        <taxon>Fungi</taxon>
        <taxon>Fungi incertae sedis</taxon>
        <taxon>Mucoromycota</taxon>
        <taxon>Glomeromycotina</taxon>
        <taxon>Glomeromycetes</taxon>
        <taxon>Glomerales</taxon>
        <taxon>Glomeraceae</taxon>
        <taxon>Funneliformis</taxon>
    </lineage>
</organism>
<dbReference type="PANTHER" id="PTHR12439">
    <property type="entry name" value="PLACENTAL PROTEIN 11-RELATED"/>
    <property type="match status" value="1"/>
</dbReference>
<comment type="similarity">
    <text evidence="2">Belongs to the ENDOU family.</text>
</comment>
<comment type="cofactor">
    <cofactor evidence="1">
        <name>Mn(2+)</name>
        <dbReference type="ChEBI" id="CHEBI:29035"/>
    </cofactor>
</comment>
<dbReference type="EMBL" id="CAMKVN010001002">
    <property type="protein sequence ID" value="CAI2172956.1"/>
    <property type="molecule type" value="Genomic_DNA"/>
</dbReference>
<evidence type="ECO:0000256" key="10">
    <source>
        <dbReference type="ARBA" id="ARBA00023239"/>
    </source>
</evidence>
<feature type="domain" description="EndoU" evidence="11">
    <location>
        <begin position="24"/>
        <end position="292"/>
    </location>
</feature>
<evidence type="ECO:0000256" key="7">
    <source>
        <dbReference type="ARBA" id="ARBA00022801"/>
    </source>
</evidence>
<dbReference type="GO" id="GO:0046872">
    <property type="term" value="F:metal ion binding"/>
    <property type="evidence" value="ECO:0007669"/>
    <property type="project" value="UniProtKB-KW"/>
</dbReference>
<reference evidence="12" key="1">
    <citation type="submission" date="2022-08" db="EMBL/GenBank/DDBJ databases">
        <authorList>
            <person name="Kallberg Y."/>
            <person name="Tangrot J."/>
            <person name="Rosling A."/>
        </authorList>
    </citation>
    <scope>NUCLEOTIDE SEQUENCE</scope>
    <source>
        <strain evidence="12">Wild A</strain>
    </source>
</reference>